<protein>
    <recommendedName>
        <fullName evidence="3">Alpha/beta hydrolase</fullName>
    </recommendedName>
</protein>
<dbReference type="Proteomes" id="UP001216579">
    <property type="component" value="Unassembled WGS sequence"/>
</dbReference>
<evidence type="ECO:0000313" key="2">
    <source>
        <dbReference type="Proteomes" id="UP001216579"/>
    </source>
</evidence>
<comment type="caution">
    <text evidence="1">The sequence shown here is derived from an EMBL/GenBank/DDBJ whole genome shotgun (WGS) entry which is preliminary data.</text>
</comment>
<organism evidence="1 2">
    <name type="scientific">Streptomyces silvisoli</name>
    <dbReference type="NCBI Taxonomy" id="3034235"/>
    <lineage>
        <taxon>Bacteria</taxon>
        <taxon>Bacillati</taxon>
        <taxon>Actinomycetota</taxon>
        <taxon>Actinomycetes</taxon>
        <taxon>Kitasatosporales</taxon>
        <taxon>Streptomycetaceae</taxon>
        <taxon>Streptomyces</taxon>
    </lineage>
</organism>
<dbReference type="Gene3D" id="3.40.50.1820">
    <property type="entry name" value="alpha/beta hydrolase"/>
    <property type="match status" value="1"/>
</dbReference>
<dbReference type="PANTHER" id="PTHR42977:SF1">
    <property type="entry name" value="BLR6576 PROTEIN"/>
    <property type="match status" value="1"/>
</dbReference>
<proteinExistence type="predicted"/>
<dbReference type="EMBL" id="JARJBC010000022">
    <property type="protein sequence ID" value="MDF3293088.1"/>
    <property type="molecule type" value="Genomic_DNA"/>
</dbReference>
<dbReference type="InterPro" id="IPR051340">
    <property type="entry name" value="Haloalkane_dehalogenase"/>
</dbReference>
<name>A0ABT5ZTC5_9ACTN</name>
<dbReference type="InterPro" id="IPR029058">
    <property type="entry name" value="AB_hydrolase_fold"/>
</dbReference>
<keyword evidence="2" id="KW-1185">Reference proteome</keyword>
<dbReference type="SUPFAM" id="SSF53474">
    <property type="entry name" value="alpha/beta-Hydrolases"/>
    <property type="match status" value="1"/>
</dbReference>
<dbReference type="RefSeq" id="WP_276096055.1">
    <property type="nucleotide sequence ID" value="NZ_JARJBC010000022.1"/>
</dbReference>
<reference evidence="1 2" key="1">
    <citation type="submission" date="2023-03" db="EMBL/GenBank/DDBJ databases">
        <title>Draft genome sequence of Streptomyces sp. RB6PN23 isolated from peat swamp forest in Thailand.</title>
        <authorList>
            <person name="Klaysubun C."/>
            <person name="Duangmal K."/>
        </authorList>
    </citation>
    <scope>NUCLEOTIDE SEQUENCE [LARGE SCALE GENOMIC DNA]</scope>
    <source>
        <strain evidence="1 2">RB6PN23</strain>
    </source>
</reference>
<gene>
    <name evidence="1" type="ORF">P3G67_28530</name>
</gene>
<accession>A0ABT5ZTC5</accession>
<evidence type="ECO:0008006" key="3">
    <source>
        <dbReference type="Google" id="ProtNLM"/>
    </source>
</evidence>
<evidence type="ECO:0000313" key="1">
    <source>
        <dbReference type="EMBL" id="MDF3293088.1"/>
    </source>
</evidence>
<dbReference type="PANTHER" id="PTHR42977">
    <property type="entry name" value="HYDROLASE-RELATED"/>
    <property type="match status" value="1"/>
</dbReference>
<sequence length="56" mass="6114">MLATWGRNDPFFLPAGAEAFKRDIPDADVRLLDTGHFALETHADEIAAAIRGFLTA</sequence>